<dbReference type="eggNOG" id="ENOG5030H27">
    <property type="taxonomic scope" value="Bacteria"/>
</dbReference>
<protein>
    <submittedName>
        <fullName evidence="2">Uncharacterized protein</fullName>
    </submittedName>
</protein>
<evidence type="ECO:0000313" key="3">
    <source>
        <dbReference type="Proteomes" id="UP000003748"/>
    </source>
</evidence>
<dbReference type="Pfam" id="PF19991">
    <property type="entry name" value="HMA_2"/>
    <property type="match status" value="1"/>
</dbReference>
<organism evidence="2 3">
    <name type="scientific">Fusobacterium periodonticum ATCC 33693</name>
    <dbReference type="NCBI Taxonomy" id="546275"/>
    <lineage>
        <taxon>Bacteria</taxon>
        <taxon>Fusobacteriati</taxon>
        <taxon>Fusobacteriota</taxon>
        <taxon>Fusobacteriia</taxon>
        <taxon>Fusobacteriales</taxon>
        <taxon>Fusobacteriaceae</taxon>
        <taxon>Fusobacterium</taxon>
    </lineage>
</organism>
<comment type="caution">
    <text evidence="2">The sequence shown here is derived from an EMBL/GenBank/DDBJ whole genome shotgun (WGS) entry which is preliminary data.</text>
</comment>
<feature type="coiled-coil region" evidence="1">
    <location>
        <begin position="14"/>
        <end position="51"/>
    </location>
</feature>
<sequence>MKKNMLLPNFYGIFEVKSATKNRLRMEIEKLKNNRAEIENLKENLKKIEIIKNFKVVESLGSLTVEFDDKEIDTQFMVGIILKLLNLDEELLKGREAKAKTLFKNIAKIADITIYNKTKGLFDTKTLLGTGLLIYGLKKFKADMILPGGATLIWWSYRLLSKKIIVRG</sequence>
<proteinExistence type="predicted"/>
<dbReference type="STRING" id="546275.FUSPEROL_00589"/>
<accession>D4CT77</accession>
<dbReference type="GeneID" id="78418888"/>
<dbReference type="OrthoDB" id="80278at2"/>
<dbReference type="Proteomes" id="UP000003748">
    <property type="component" value="Unassembled WGS sequence"/>
</dbReference>
<keyword evidence="1" id="KW-0175">Coiled coil</keyword>
<dbReference type="HOGENOM" id="CLU_119912_0_0_0"/>
<dbReference type="RefSeq" id="WP_005971564.1">
    <property type="nucleotide sequence ID" value="NZ_GG665893.1"/>
</dbReference>
<reference evidence="2 3" key="1">
    <citation type="submission" date="2010-02" db="EMBL/GenBank/DDBJ databases">
        <authorList>
            <person name="Weinstock G."/>
            <person name="Sodergren E."/>
            <person name="Clifton S."/>
            <person name="Fulton L."/>
            <person name="Fulton B."/>
            <person name="Courtney L."/>
            <person name="Fronick C."/>
            <person name="Harrison M."/>
            <person name="Strong C."/>
            <person name="Farmer C."/>
            <person name="Delahaunty K."/>
            <person name="Markovic C."/>
            <person name="Hall O."/>
            <person name="Minx P."/>
            <person name="Tomlinson C."/>
            <person name="Mitreva M."/>
            <person name="Nelson J."/>
            <person name="Hou S."/>
            <person name="Wollam A."/>
            <person name="Pepin K.H."/>
            <person name="Johnson M."/>
            <person name="Bhonagiri V."/>
            <person name="Zhang X."/>
            <person name="Suruliraj S."/>
            <person name="Warren W."/>
            <person name="Chinwalla A."/>
            <person name="Mardis E.R."/>
            <person name="Wilson R.K."/>
        </authorList>
    </citation>
    <scope>NUCLEOTIDE SEQUENCE [LARGE SCALE GENOMIC DNA]</scope>
    <source>
        <strain evidence="2 3">ATCC 33693</strain>
    </source>
</reference>
<evidence type="ECO:0000256" key="1">
    <source>
        <dbReference type="SAM" id="Coils"/>
    </source>
</evidence>
<name>D4CT77_9FUSO</name>
<dbReference type="AlphaFoldDB" id="D4CT77"/>
<evidence type="ECO:0000313" key="2">
    <source>
        <dbReference type="EMBL" id="EFE87447.1"/>
    </source>
</evidence>
<gene>
    <name evidence="2" type="ORF">FUSPEROL_00589</name>
</gene>
<dbReference type="EMBL" id="ACJY01000037">
    <property type="protein sequence ID" value="EFE87447.1"/>
    <property type="molecule type" value="Genomic_DNA"/>
</dbReference>